<protein>
    <submittedName>
        <fullName evidence="6">EGF-like region, conserved site</fullName>
    </submittedName>
</protein>
<dbReference type="PROSITE" id="PS00022">
    <property type="entry name" value="EGF_1"/>
    <property type="match status" value="1"/>
</dbReference>
<evidence type="ECO:0000313" key="6">
    <source>
        <dbReference type="EMBL" id="EWM24334.1"/>
    </source>
</evidence>
<keyword evidence="2" id="KW-0472">Membrane</keyword>
<evidence type="ECO:0000256" key="2">
    <source>
        <dbReference type="SAM" id="Phobius"/>
    </source>
</evidence>
<keyword evidence="2" id="KW-0812">Transmembrane</keyword>
<evidence type="ECO:0000256" key="3">
    <source>
        <dbReference type="SAM" id="SignalP"/>
    </source>
</evidence>
<accession>W7TVJ3</accession>
<dbReference type="Proteomes" id="UP000019335">
    <property type="component" value="Chromosome 14"/>
</dbReference>
<sequence>MAHYDSIIFLVFLSTSNAESSLEEPMRSKYTRKYFLGAGALGRLYLVILPAVSSFIHAYHSADGSSHVCRMIHLDETRFPVLAPEAEPAKNRTLPSVTLSDTINLIPLLERDAETGLVSFGPHATLRFDAWISSSSTSEPCTPSSLVLKATSGSVKVRIPIPQASGWATDKWLTVDAPLPARHAIYNDYEIWNALSRVELDYECNNPGSSAFDTAIRAPTPAETMLSTLNENLMKIQLLRICKAVPGPSVCTITSTYEYKTECRECNCQICHKEDCGCLPSSTGHCPYGTCDACPCSPLCRCCYDSACAYKCNCESCCETRSFTSCSTAVTYGVDRLTPPAGTAEEGTHVILSASTPFVATPEMACRFGDERTGTVVPATLISARSLMCAVPALLGVQGRDDREDGDGGDALGRSVEVEATLDGINWTRSNLTYHFCPPHEDLLDACLTAHGNCGPGWTGRRCDIECPGGAENACHRRGVCTPRSEGVSGMAGEKEEAVCLCSRGYQGLACDVKIQTAFEGNLPPTTSIQSLQGASSLESGTPDTYSHQTSARRRGVLLGAGACFLLIVIVGVGVCVKKTDVAEYVFWRLAASRFRRSRTGQEEEAFLCEGEKVSARVEGGSQVELTPSGSLVPYLPVWPCNSPQEYDEEGGVDGITIM</sequence>
<feature type="region of interest" description="Disordered" evidence="1">
    <location>
        <begin position="530"/>
        <end position="549"/>
    </location>
</feature>
<dbReference type="EMBL" id="AZIL01001303">
    <property type="protein sequence ID" value="EWM24334.1"/>
    <property type="molecule type" value="Genomic_DNA"/>
</dbReference>
<proteinExistence type="predicted"/>
<organism evidence="6 7">
    <name type="scientific">Nannochloropsis gaditana</name>
    <dbReference type="NCBI Taxonomy" id="72520"/>
    <lineage>
        <taxon>Eukaryota</taxon>
        <taxon>Sar</taxon>
        <taxon>Stramenopiles</taxon>
        <taxon>Ochrophyta</taxon>
        <taxon>Eustigmatophyceae</taxon>
        <taxon>Eustigmatales</taxon>
        <taxon>Monodopsidaceae</taxon>
        <taxon>Nannochloropsis</taxon>
    </lineage>
</organism>
<feature type="signal peptide" evidence="3">
    <location>
        <begin position="1"/>
        <end position="18"/>
    </location>
</feature>
<keyword evidence="2" id="KW-1133">Transmembrane helix</keyword>
<feature type="chain" id="PRO_5004901278" evidence="3">
    <location>
        <begin position="19"/>
        <end position="659"/>
    </location>
</feature>
<comment type="caution">
    <text evidence="6">The sequence shown here is derived from an EMBL/GenBank/DDBJ whole genome shotgun (WGS) entry which is preliminary data.</text>
</comment>
<dbReference type="Gene3D" id="2.10.25.10">
    <property type="entry name" value="Laminin"/>
    <property type="match status" value="1"/>
</dbReference>
<evidence type="ECO:0000313" key="7">
    <source>
        <dbReference type="Proteomes" id="UP000019335"/>
    </source>
</evidence>
<evidence type="ECO:0000259" key="5">
    <source>
        <dbReference type="PROSITE" id="PS01186"/>
    </source>
</evidence>
<dbReference type="PROSITE" id="PS01186">
    <property type="entry name" value="EGF_2"/>
    <property type="match status" value="1"/>
</dbReference>
<keyword evidence="3" id="KW-0732">Signal</keyword>
<gene>
    <name evidence="6" type="ORF">Naga_100105g15</name>
</gene>
<name>W7TVJ3_9STRA</name>
<feature type="transmembrane region" description="Helical" evidence="2">
    <location>
        <begin position="34"/>
        <end position="56"/>
    </location>
</feature>
<dbReference type="InterPro" id="IPR000742">
    <property type="entry name" value="EGF"/>
</dbReference>
<feature type="transmembrane region" description="Helical" evidence="2">
    <location>
        <begin position="556"/>
        <end position="575"/>
    </location>
</feature>
<dbReference type="AlphaFoldDB" id="W7TVJ3"/>
<reference evidence="6 7" key="1">
    <citation type="journal article" date="2014" name="Mol. Plant">
        <title>Chromosome Scale Genome Assembly and Transcriptome Profiling of Nannochloropsis gaditana in Nitrogen Depletion.</title>
        <authorList>
            <person name="Corteggiani Carpinelli E."/>
            <person name="Telatin A."/>
            <person name="Vitulo N."/>
            <person name="Forcato C."/>
            <person name="D'Angelo M."/>
            <person name="Schiavon R."/>
            <person name="Vezzi A."/>
            <person name="Giacometti G.M."/>
            <person name="Morosinotto T."/>
            <person name="Valle G."/>
        </authorList>
    </citation>
    <scope>NUCLEOTIDE SEQUENCE [LARGE SCALE GENOMIC DNA]</scope>
    <source>
        <strain evidence="6 7">B-31</strain>
    </source>
</reference>
<dbReference type="OrthoDB" id="112528at2759"/>
<dbReference type="Gene3D" id="2.60.40.10">
    <property type="entry name" value="Immunoglobulins"/>
    <property type="match status" value="1"/>
</dbReference>
<dbReference type="InterPro" id="IPR013783">
    <property type="entry name" value="Ig-like_fold"/>
</dbReference>
<evidence type="ECO:0000259" key="4">
    <source>
        <dbReference type="PROSITE" id="PS00022"/>
    </source>
</evidence>
<keyword evidence="7" id="KW-1185">Reference proteome</keyword>
<feature type="domain" description="EGF-like" evidence="4 5">
    <location>
        <begin position="500"/>
        <end position="511"/>
    </location>
</feature>
<evidence type="ECO:0000256" key="1">
    <source>
        <dbReference type="SAM" id="MobiDB-lite"/>
    </source>
</evidence>